<sequence length="129" mass="13929">MTGRVVHFEVPFSDGKRAKDFYQQVFGWQVNEYPEMNYTGVATGPVAESGMPAEPGYIGGGMFEREPAYPQGPVITIDVPSIDAALEKIRSLGGEQVGEKTAVGEMGFAAYFKDTEGNVLGLWETAAQS</sequence>
<dbReference type="CDD" id="cd07247">
    <property type="entry name" value="SgaA_N_like"/>
    <property type="match status" value="1"/>
</dbReference>
<dbReference type="SUPFAM" id="SSF54593">
    <property type="entry name" value="Glyoxalase/Bleomycin resistance protein/Dihydroxybiphenyl dioxygenase"/>
    <property type="match status" value="1"/>
</dbReference>
<name>A0A132PUL5_9MYCO</name>
<protein>
    <submittedName>
        <fullName evidence="2">Glyoxalase</fullName>
    </submittedName>
</protein>
<keyword evidence="3" id="KW-1185">Reference proteome</keyword>
<dbReference type="PROSITE" id="PS51819">
    <property type="entry name" value="VOC"/>
    <property type="match status" value="1"/>
</dbReference>
<dbReference type="InterPro" id="IPR037523">
    <property type="entry name" value="VOC_core"/>
</dbReference>
<dbReference type="InterPro" id="IPR053863">
    <property type="entry name" value="Glyoxy/Ble-like_N"/>
</dbReference>
<organism evidence="2 3">
    <name type="scientific">Mycolicibacterium wolinskyi</name>
    <dbReference type="NCBI Taxonomy" id="59750"/>
    <lineage>
        <taxon>Bacteria</taxon>
        <taxon>Bacillati</taxon>
        <taxon>Actinomycetota</taxon>
        <taxon>Actinomycetes</taxon>
        <taxon>Mycobacteriales</taxon>
        <taxon>Mycobacteriaceae</taxon>
        <taxon>Mycolicibacterium</taxon>
    </lineage>
</organism>
<evidence type="ECO:0000313" key="3">
    <source>
        <dbReference type="Proteomes" id="UP000070612"/>
    </source>
</evidence>
<dbReference type="Proteomes" id="UP000070612">
    <property type="component" value="Unassembled WGS sequence"/>
</dbReference>
<dbReference type="InterPro" id="IPR052164">
    <property type="entry name" value="Anthracycline_SecMetBiosynth"/>
</dbReference>
<dbReference type="PANTHER" id="PTHR33993">
    <property type="entry name" value="GLYOXALASE-RELATED"/>
    <property type="match status" value="1"/>
</dbReference>
<proteinExistence type="predicted"/>
<dbReference type="Pfam" id="PF22677">
    <property type="entry name" value="Ble-like_N"/>
    <property type="match status" value="1"/>
</dbReference>
<evidence type="ECO:0000313" key="2">
    <source>
        <dbReference type="EMBL" id="KWX25964.1"/>
    </source>
</evidence>
<dbReference type="PATRIC" id="fig|59750.3.peg.292"/>
<dbReference type="InterPro" id="IPR029068">
    <property type="entry name" value="Glyas_Bleomycin-R_OHBP_Dase"/>
</dbReference>
<comment type="caution">
    <text evidence="2">The sequence shown here is derived from an EMBL/GenBank/DDBJ whole genome shotgun (WGS) entry which is preliminary data.</text>
</comment>
<feature type="domain" description="VOC" evidence="1">
    <location>
        <begin position="4"/>
        <end position="125"/>
    </location>
</feature>
<reference evidence="2 3" key="1">
    <citation type="submission" date="2015-07" db="EMBL/GenBank/DDBJ databases">
        <title>A draft genome sequence of Mycobacterium wolinskyi.</title>
        <authorList>
            <person name="de Man T.J."/>
            <person name="Perry K.A."/>
            <person name="Coulliette A.D."/>
            <person name="Jensen B."/>
            <person name="Toney N.C."/>
            <person name="Limbago B.M."/>
            <person name="Noble-Wang J."/>
        </authorList>
    </citation>
    <scope>NUCLEOTIDE SEQUENCE [LARGE SCALE GENOMIC DNA]</scope>
    <source>
        <strain evidence="2 3">CDC_01</strain>
    </source>
</reference>
<dbReference type="AlphaFoldDB" id="A0A132PUL5"/>
<dbReference type="PANTHER" id="PTHR33993:SF2">
    <property type="entry name" value="VOC DOMAIN-CONTAINING PROTEIN"/>
    <property type="match status" value="1"/>
</dbReference>
<dbReference type="EMBL" id="LGTW01000001">
    <property type="protein sequence ID" value="KWX25964.1"/>
    <property type="molecule type" value="Genomic_DNA"/>
</dbReference>
<gene>
    <name evidence="2" type="ORF">AFM11_01425</name>
</gene>
<dbReference type="RefSeq" id="WP_067842766.1">
    <property type="nucleotide sequence ID" value="NZ_LGTW01000001.1"/>
</dbReference>
<dbReference type="STRING" id="59750.AWC31_34395"/>
<evidence type="ECO:0000259" key="1">
    <source>
        <dbReference type="PROSITE" id="PS51819"/>
    </source>
</evidence>
<dbReference type="Gene3D" id="3.10.180.10">
    <property type="entry name" value="2,3-Dihydroxybiphenyl 1,2-Dioxygenase, domain 1"/>
    <property type="match status" value="1"/>
</dbReference>
<accession>A0A132PUL5</accession>